<dbReference type="Proteomes" id="UP000003793">
    <property type="component" value="Unassembled WGS sequence"/>
</dbReference>
<dbReference type="EMBL" id="ABVR01000041">
    <property type="protein sequence ID" value="EEG89052.1"/>
    <property type="molecule type" value="Genomic_DNA"/>
</dbReference>
<accession>C0BAC8</accession>
<evidence type="ECO:0000313" key="1">
    <source>
        <dbReference type="EMBL" id="EEG89052.1"/>
    </source>
</evidence>
<name>C0BAC8_9FIRM</name>
<dbReference type="HOGENOM" id="CLU_3166851_0_0_9"/>
<proteinExistence type="predicted"/>
<sequence>MATRPRTENNPFAYGMRLLAVFYNEMEKNKDKISFIKSYQEIEKDFL</sequence>
<reference evidence="1 2" key="2">
    <citation type="submission" date="2009-03" db="EMBL/GenBank/DDBJ databases">
        <title>Draft genome sequence of Coprococcus comes (ATCC 27758).</title>
        <authorList>
            <person name="Sudarsanam P."/>
            <person name="Ley R."/>
            <person name="Guruge J."/>
            <person name="Turnbaugh P.J."/>
            <person name="Mahowald M."/>
            <person name="Liep D."/>
            <person name="Gordon J."/>
        </authorList>
    </citation>
    <scope>NUCLEOTIDE SEQUENCE [LARGE SCALE GENOMIC DNA]</scope>
    <source>
        <strain evidence="1 2">ATCC 27758</strain>
    </source>
</reference>
<gene>
    <name evidence="1" type="ORF">COPCOM_02029</name>
</gene>
<evidence type="ECO:0000313" key="2">
    <source>
        <dbReference type="Proteomes" id="UP000003793"/>
    </source>
</evidence>
<protein>
    <submittedName>
        <fullName evidence="1">Uncharacterized protein</fullName>
    </submittedName>
</protein>
<dbReference type="AlphaFoldDB" id="C0BAC8"/>
<comment type="caution">
    <text evidence="1">The sequence shown here is derived from an EMBL/GenBank/DDBJ whole genome shotgun (WGS) entry which is preliminary data.</text>
</comment>
<organism evidence="1 2">
    <name type="scientific">Coprococcus comes ATCC 27758</name>
    <dbReference type="NCBI Taxonomy" id="470146"/>
    <lineage>
        <taxon>Bacteria</taxon>
        <taxon>Bacillati</taxon>
        <taxon>Bacillota</taxon>
        <taxon>Clostridia</taxon>
        <taxon>Lachnospirales</taxon>
        <taxon>Lachnospiraceae</taxon>
        <taxon>Coprococcus</taxon>
    </lineage>
</organism>
<reference evidence="1 2" key="1">
    <citation type="submission" date="2009-02" db="EMBL/GenBank/DDBJ databases">
        <authorList>
            <person name="Fulton L."/>
            <person name="Clifton S."/>
            <person name="Fulton B."/>
            <person name="Xu J."/>
            <person name="Minx P."/>
            <person name="Pepin K.H."/>
            <person name="Johnson M."/>
            <person name="Bhonagiri V."/>
            <person name="Nash W.E."/>
            <person name="Mardis E.R."/>
            <person name="Wilson R.K."/>
        </authorList>
    </citation>
    <scope>NUCLEOTIDE SEQUENCE [LARGE SCALE GENOMIC DNA]</scope>
    <source>
        <strain evidence="1 2">ATCC 27758</strain>
    </source>
</reference>